<keyword evidence="3" id="KW-1185">Reference proteome</keyword>
<dbReference type="Pfam" id="PF04865">
    <property type="entry name" value="Baseplate_J"/>
    <property type="match status" value="1"/>
</dbReference>
<evidence type="ECO:0000259" key="1">
    <source>
        <dbReference type="Pfam" id="PF04865"/>
    </source>
</evidence>
<proteinExistence type="predicted"/>
<sequence length="393" mass="41535">MNENWGLTEAGFLRPSYTELLDALEVKAKELFGSSVNLSVRSPLGIFLRIFAWFAGMLWQLAEQVYNSGFVDTATGISLARLGAFIGIRLLAAQKAAGMLQITGEAGASIYAGFLVQARNNQRFVTLEDAVIGEGGTVSVPIQAYEAGPEGNVDAGAIDTVVTPLAAVVSVTNPEATAGGRARETWQEFRERYYNSVDKAGGSNTDAIRAQLLETEGVVNAVVWENDTDEMDEAGLLPHSIQAIVYGGTDTNVAAAIHARKAAGIQTCGTSSAQLLDASGKLRTIRFSRPTAVPIHVRISSLVTDAAYPGDGALKAAVVDYIGSEGASLAASGLSIGQTLYYNRLMCPINETQGVVDYILEVSTDGAAWQKANIVLTALQKAVTSPDKVVISR</sequence>
<feature type="domain" description="Baseplate protein J-like barrel" evidence="1">
    <location>
        <begin position="100"/>
        <end position="180"/>
    </location>
</feature>
<dbReference type="EMBL" id="JAKNJB010000044">
    <property type="protein sequence ID" value="MCG4528779.1"/>
    <property type="molecule type" value="Genomic_DNA"/>
</dbReference>
<dbReference type="Proteomes" id="UP001200313">
    <property type="component" value="Unassembled WGS sequence"/>
</dbReference>
<organism evidence="2 3">
    <name type="scientific">Intestinimonas massiliensis</name>
    <name type="common">ex Afouda et al. 2020</name>
    <dbReference type="NCBI Taxonomy" id="1673721"/>
    <lineage>
        <taxon>Bacteria</taxon>
        <taxon>Bacillati</taxon>
        <taxon>Bacillota</taxon>
        <taxon>Clostridia</taxon>
        <taxon>Eubacteriales</taxon>
        <taxon>Intestinimonas</taxon>
    </lineage>
</organism>
<protein>
    <submittedName>
        <fullName evidence="2">Baseplate J/gp47 family protein</fullName>
    </submittedName>
</protein>
<dbReference type="InterPro" id="IPR052399">
    <property type="entry name" value="Phage_Baseplate_Assmbl_Protein"/>
</dbReference>
<dbReference type="RefSeq" id="WP_238075038.1">
    <property type="nucleotide sequence ID" value="NZ_JAKNJB010000044.1"/>
</dbReference>
<dbReference type="PANTHER" id="PTHR37829">
    <property type="entry name" value="PHAGE-LIKE ELEMENT PBSX PROTEIN XKDT"/>
    <property type="match status" value="1"/>
</dbReference>
<accession>A0ABS9MEQ8</accession>
<evidence type="ECO:0000313" key="3">
    <source>
        <dbReference type="Proteomes" id="UP001200313"/>
    </source>
</evidence>
<gene>
    <name evidence="2" type="ORF">L0P79_17185</name>
</gene>
<reference evidence="2 3" key="1">
    <citation type="submission" date="2022-01" db="EMBL/GenBank/DDBJ databases">
        <title>Collection of gut derived symbiotic bacterial strains cultured from healthy donors.</title>
        <authorList>
            <person name="Lin H."/>
            <person name="Kohout C."/>
            <person name="Waligurski E."/>
            <person name="Pamer E.G."/>
        </authorList>
    </citation>
    <scope>NUCLEOTIDE SEQUENCE [LARGE SCALE GENOMIC DNA]</scope>
    <source>
        <strain evidence="2 3">DFI.3.7</strain>
    </source>
</reference>
<evidence type="ECO:0000313" key="2">
    <source>
        <dbReference type="EMBL" id="MCG4528779.1"/>
    </source>
</evidence>
<dbReference type="PANTHER" id="PTHR37829:SF3">
    <property type="entry name" value="PROTEIN JAYE-RELATED"/>
    <property type="match status" value="1"/>
</dbReference>
<dbReference type="InterPro" id="IPR006949">
    <property type="entry name" value="Barrel_Baseplate_J-like"/>
</dbReference>
<name>A0ABS9MEQ8_9FIRM</name>
<comment type="caution">
    <text evidence="2">The sequence shown here is derived from an EMBL/GenBank/DDBJ whole genome shotgun (WGS) entry which is preliminary data.</text>
</comment>